<comment type="function">
    <text evidence="3">May play a role during embryogenesis.</text>
</comment>
<organism evidence="6 7">
    <name type="scientific">Ciona savignyi</name>
    <name type="common">Pacific transparent sea squirt</name>
    <dbReference type="NCBI Taxonomy" id="51511"/>
    <lineage>
        <taxon>Eukaryota</taxon>
        <taxon>Metazoa</taxon>
        <taxon>Chordata</taxon>
        <taxon>Tunicata</taxon>
        <taxon>Ascidiacea</taxon>
        <taxon>Phlebobranchia</taxon>
        <taxon>Cionidae</taxon>
        <taxon>Ciona</taxon>
    </lineage>
</organism>
<keyword evidence="3" id="KW-0217">Developmental protein</keyword>
<feature type="compositionally biased region" description="Polar residues" evidence="4">
    <location>
        <begin position="73"/>
        <end position="88"/>
    </location>
</feature>
<reference evidence="6" key="2">
    <citation type="submission" date="2025-08" db="UniProtKB">
        <authorList>
            <consortium name="Ensembl"/>
        </authorList>
    </citation>
    <scope>IDENTIFICATION</scope>
</reference>
<dbReference type="FunCoup" id="H2ZLR0">
    <property type="interactions" value="219"/>
</dbReference>
<evidence type="ECO:0000256" key="2">
    <source>
        <dbReference type="ARBA" id="ARBA00030244"/>
    </source>
</evidence>
<keyword evidence="3" id="KW-0158">Chromosome</keyword>
<feature type="compositionally biased region" description="Basic and acidic residues" evidence="4">
    <location>
        <begin position="40"/>
        <end position="72"/>
    </location>
</feature>
<reference evidence="6" key="3">
    <citation type="submission" date="2025-09" db="UniProtKB">
        <authorList>
            <consortium name="Ensembl"/>
        </authorList>
    </citation>
    <scope>IDENTIFICATION</scope>
</reference>
<feature type="compositionally biased region" description="Polar residues" evidence="4">
    <location>
        <begin position="146"/>
        <end position="155"/>
    </location>
</feature>
<dbReference type="PANTHER" id="PTHR48407:SF1">
    <property type="entry name" value="CRANIOFACIAL DEVELOPMENT PROTEIN 1"/>
    <property type="match status" value="1"/>
</dbReference>
<reference evidence="7" key="1">
    <citation type="submission" date="2003-08" db="EMBL/GenBank/DDBJ databases">
        <authorList>
            <person name="Birren B."/>
            <person name="Nusbaum C."/>
            <person name="Abebe A."/>
            <person name="Abouelleil A."/>
            <person name="Adekoya E."/>
            <person name="Ait-zahra M."/>
            <person name="Allen N."/>
            <person name="Allen T."/>
            <person name="An P."/>
            <person name="Anderson M."/>
            <person name="Anderson S."/>
            <person name="Arachchi H."/>
            <person name="Armbruster J."/>
            <person name="Bachantsang P."/>
            <person name="Baldwin J."/>
            <person name="Barry A."/>
            <person name="Bayul T."/>
            <person name="Blitshsteyn B."/>
            <person name="Bloom T."/>
            <person name="Blye J."/>
            <person name="Boguslavskiy L."/>
            <person name="Borowsky M."/>
            <person name="Boukhgalter B."/>
            <person name="Brunache A."/>
            <person name="Butler J."/>
            <person name="Calixte N."/>
            <person name="Calvo S."/>
            <person name="Camarata J."/>
            <person name="Campo K."/>
            <person name="Chang J."/>
            <person name="Cheshatsang Y."/>
            <person name="Citroen M."/>
            <person name="Collymore A."/>
            <person name="Considine T."/>
            <person name="Cook A."/>
            <person name="Cooke P."/>
            <person name="Corum B."/>
            <person name="Cuomo C."/>
            <person name="David R."/>
            <person name="Dawoe T."/>
            <person name="Degray S."/>
            <person name="Dodge S."/>
            <person name="Dooley K."/>
            <person name="Dorje P."/>
            <person name="Dorjee K."/>
            <person name="Dorris L."/>
            <person name="Duffey N."/>
            <person name="Dupes A."/>
            <person name="Elkins T."/>
            <person name="Engels R."/>
            <person name="Erickson J."/>
            <person name="Farina A."/>
            <person name="Faro S."/>
            <person name="Ferreira P."/>
            <person name="Fischer H."/>
            <person name="Fitzgerald M."/>
            <person name="Foley K."/>
            <person name="Gage D."/>
            <person name="Galagan J."/>
            <person name="Gearin G."/>
            <person name="Gnerre S."/>
            <person name="Gnirke A."/>
            <person name="Goyette A."/>
            <person name="Graham J."/>
            <person name="Grandbois E."/>
            <person name="Gyaltsen K."/>
            <person name="Hafez N."/>
            <person name="Hagopian D."/>
            <person name="Hagos B."/>
            <person name="Hall J."/>
            <person name="Hatcher B."/>
            <person name="Heller A."/>
            <person name="Higgins H."/>
            <person name="Honan T."/>
            <person name="Horn A."/>
            <person name="Houde N."/>
            <person name="Hughes L."/>
            <person name="Hulme W."/>
            <person name="Husby E."/>
            <person name="Iliev I."/>
            <person name="Jaffe D."/>
            <person name="Jones C."/>
            <person name="Kamal M."/>
            <person name="Kamat A."/>
            <person name="Kamvysselis M."/>
            <person name="Karlsson E."/>
            <person name="Kells C."/>
            <person name="Kieu A."/>
            <person name="Kisner P."/>
            <person name="Kodira C."/>
            <person name="Kulbokas E."/>
            <person name="Labutti K."/>
            <person name="Lama D."/>
            <person name="Landers T."/>
            <person name="Leger J."/>
            <person name="Levine S."/>
            <person name="Lewis D."/>
            <person name="Lewis T."/>
            <person name="Lindblad-toh K."/>
            <person name="Liu X."/>
            <person name="Lokyitsang T."/>
            <person name="Lokyitsang Y."/>
            <person name="Lucien O."/>
            <person name="Lui A."/>
            <person name="Ma L.J."/>
            <person name="Mabbitt R."/>
            <person name="Macdonald J."/>
            <person name="Maclean C."/>
            <person name="Major J."/>
            <person name="Manning J."/>
            <person name="Marabella R."/>
            <person name="Maru K."/>
            <person name="Matthews C."/>
            <person name="Mauceli E."/>
            <person name="Mccarthy M."/>
            <person name="Mcdonough S."/>
            <person name="Mcghee T."/>
            <person name="Meldrim J."/>
            <person name="Meneus L."/>
            <person name="Mesirov J."/>
            <person name="Mihalev A."/>
            <person name="Mihova T."/>
            <person name="Mikkelsen T."/>
            <person name="Mlenga V."/>
            <person name="Moru K."/>
            <person name="Mozes J."/>
            <person name="Mulrain L."/>
            <person name="Munson G."/>
            <person name="Naylor J."/>
            <person name="Newes C."/>
            <person name="Nguyen C."/>
            <person name="Nguyen N."/>
            <person name="Nguyen T."/>
            <person name="Nicol R."/>
            <person name="Nielsen C."/>
            <person name="Nizzari M."/>
            <person name="Norbu C."/>
            <person name="Norbu N."/>
            <person name="O'donnell P."/>
            <person name="Okoawo O."/>
            <person name="O'leary S."/>
            <person name="Omotosho B."/>
            <person name="O'neill K."/>
            <person name="Osman S."/>
            <person name="Parker S."/>
            <person name="Perrin D."/>
            <person name="Phunkhang P."/>
            <person name="Piqani B."/>
            <person name="Purcell S."/>
            <person name="Rachupka T."/>
            <person name="Ramasamy U."/>
            <person name="Rameau R."/>
            <person name="Ray V."/>
            <person name="Raymond C."/>
            <person name="Retta R."/>
            <person name="Richardson S."/>
            <person name="Rise C."/>
            <person name="Rodriguez J."/>
            <person name="Rogers J."/>
            <person name="Rogov P."/>
            <person name="Rutman M."/>
            <person name="Schupbach R."/>
            <person name="Seaman C."/>
            <person name="Settipalli S."/>
            <person name="Sharpe T."/>
            <person name="Sheridan J."/>
            <person name="Sherpa N."/>
            <person name="Shi J."/>
            <person name="Smirnov S."/>
            <person name="Smith C."/>
            <person name="Sougnez C."/>
            <person name="Spencer B."/>
            <person name="Stalker J."/>
            <person name="Stange-thomann N."/>
            <person name="Stavropoulos S."/>
            <person name="Stetson K."/>
            <person name="Stone C."/>
            <person name="Stone S."/>
            <person name="Stubbs M."/>
            <person name="Talamas J."/>
            <person name="Tchuinga P."/>
            <person name="Tenzing P."/>
            <person name="Tesfaye S."/>
            <person name="Theodore J."/>
            <person name="Thoulutsang Y."/>
            <person name="Topham K."/>
            <person name="Towey S."/>
            <person name="Tsamla T."/>
            <person name="Tsomo N."/>
            <person name="Vallee D."/>
            <person name="Vassiliev H."/>
            <person name="Venkataraman V."/>
            <person name="Vinson J."/>
            <person name="Vo A."/>
            <person name="Wade C."/>
            <person name="Wang S."/>
            <person name="Wangchuk T."/>
            <person name="Wangdi T."/>
            <person name="Whittaker C."/>
            <person name="Wilkinson J."/>
            <person name="Wu Y."/>
            <person name="Wyman D."/>
            <person name="Yadav S."/>
            <person name="Yang S."/>
            <person name="Yang X."/>
            <person name="Yeager S."/>
            <person name="Yee E."/>
            <person name="Young G."/>
            <person name="Zainoun J."/>
            <person name="Zembeck L."/>
            <person name="Zimmer A."/>
            <person name="Zody M."/>
            <person name="Lander E."/>
        </authorList>
    </citation>
    <scope>NUCLEOTIDE SEQUENCE [LARGE SCALE GENOMIC DNA]</scope>
</reference>
<protein>
    <recommendedName>
        <fullName evidence="1 3">Craniofacial development protein 1</fullName>
    </recommendedName>
    <alternativeName>
        <fullName evidence="2 3">Bucentaur</fullName>
    </alternativeName>
</protein>
<dbReference type="Ensembl" id="ENSCSAVT00000018727.1">
    <property type="protein sequence ID" value="ENSCSAVP00000018526.1"/>
    <property type="gene ID" value="ENSCSAVG00000010878.1"/>
</dbReference>
<dbReference type="GeneTree" id="ENSGT00940000165568"/>
<dbReference type="PROSITE" id="PS51279">
    <property type="entry name" value="BCNT_C"/>
    <property type="match status" value="1"/>
</dbReference>
<dbReference type="eggNOG" id="KOG4776">
    <property type="taxonomic scope" value="Eukaryota"/>
</dbReference>
<dbReference type="STRING" id="51511.ENSCSAVP00000018526"/>
<dbReference type="GO" id="GO:0000812">
    <property type="term" value="C:Swr1 complex"/>
    <property type="evidence" value="ECO:0007669"/>
    <property type="project" value="TreeGrafter"/>
</dbReference>
<evidence type="ECO:0000256" key="3">
    <source>
        <dbReference type="RuleBase" id="RU363092"/>
    </source>
</evidence>
<evidence type="ECO:0000256" key="4">
    <source>
        <dbReference type="SAM" id="MobiDB-lite"/>
    </source>
</evidence>
<dbReference type="InterPro" id="IPR011421">
    <property type="entry name" value="BCNT-C"/>
</dbReference>
<dbReference type="Proteomes" id="UP000007875">
    <property type="component" value="Unassembled WGS sequence"/>
</dbReference>
<feature type="domain" description="BCNT-C" evidence="5">
    <location>
        <begin position="164"/>
        <end position="244"/>
    </location>
</feature>
<evidence type="ECO:0000313" key="7">
    <source>
        <dbReference type="Proteomes" id="UP000007875"/>
    </source>
</evidence>
<evidence type="ECO:0000313" key="6">
    <source>
        <dbReference type="Ensembl" id="ENSCSAVP00000018526.1"/>
    </source>
</evidence>
<dbReference type="PANTHER" id="PTHR48407">
    <property type="entry name" value="CRANIOFACIAL DEVELOPMENT PROTEIN 1"/>
    <property type="match status" value="1"/>
</dbReference>
<evidence type="ECO:0000256" key="1">
    <source>
        <dbReference type="ARBA" id="ARBA00019033"/>
    </source>
</evidence>
<proteinExistence type="predicted"/>
<accession>H2ZLR0</accession>
<sequence length="244" mass="27739">MSSNEDEHSSEDEDYVPNDAEHSGSDGEDDKGENSSLQDVENKHKEESEKDTGKVDEIWKSFKEDTKIKKNDQLNIAENDNTKQNAEQIKTDEKQVQSEKHESLENKDSSKDTVTITKVYDFAGEDVKVTKEVKKNSKEALEHLKTTGTNGSTPGKSGISGFKKRAGGGISNVLGKLGKKPKLSTLEKSKLDWDRYKEEEGIEDELKTYNKGKQGYLEKVSFLERTDMRQFQNERDLRQKISRR</sequence>
<name>H2ZLR0_CIOSA</name>
<keyword evidence="7" id="KW-1185">Reference proteome</keyword>
<dbReference type="Pfam" id="PF07572">
    <property type="entry name" value="BCNT"/>
    <property type="match status" value="1"/>
</dbReference>
<feature type="region of interest" description="Disordered" evidence="4">
    <location>
        <begin position="142"/>
        <end position="164"/>
    </location>
</feature>
<feature type="compositionally biased region" description="Basic and acidic residues" evidence="4">
    <location>
        <begin position="89"/>
        <end position="111"/>
    </location>
</feature>
<comment type="subcellular location">
    <subcellularLocation>
        <location evidence="3">Chromosome</location>
        <location evidence="3">Centromere</location>
        <location evidence="3">Kinetochore</location>
    </subcellularLocation>
</comment>
<dbReference type="InParanoid" id="H2ZLR0"/>
<dbReference type="InterPro" id="IPR027124">
    <property type="entry name" value="Swc5/CFDP1/2"/>
</dbReference>
<dbReference type="HOGENOM" id="CLU_080190_0_0_1"/>
<feature type="region of interest" description="Disordered" evidence="4">
    <location>
        <begin position="1"/>
        <end position="112"/>
    </location>
</feature>
<keyword evidence="3" id="KW-0995">Kinetochore</keyword>
<dbReference type="OMA" id="AIWADMN"/>
<dbReference type="GO" id="GO:0000776">
    <property type="term" value="C:kinetochore"/>
    <property type="evidence" value="ECO:0007669"/>
    <property type="project" value="UniProtKB-KW"/>
</dbReference>
<evidence type="ECO:0000259" key="5">
    <source>
        <dbReference type="PROSITE" id="PS51279"/>
    </source>
</evidence>
<dbReference type="AlphaFoldDB" id="H2ZLR0"/>